<evidence type="ECO:0000256" key="2">
    <source>
        <dbReference type="ARBA" id="ARBA00022771"/>
    </source>
</evidence>
<dbReference type="AlphaFoldDB" id="A0A5E4MGF0"/>
<dbReference type="SMART" id="SM00980">
    <property type="entry name" value="THAP"/>
    <property type="match status" value="1"/>
</dbReference>
<keyword evidence="9" id="KW-1185">Reference proteome</keyword>
<gene>
    <name evidence="8" type="ORF">CINCED_3A014793</name>
</gene>
<proteinExistence type="predicted"/>
<evidence type="ECO:0000313" key="8">
    <source>
        <dbReference type="EMBL" id="VVC29452.1"/>
    </source>
</evidence>
<dbReference type="Pfam" id="PF05485">
    <property type="entry name" value="THAP"/>
    <property type="match status" value="1"/>
</dbReference>
<protein>
    <submittedName>
        <fullName evidence="8">Zinc finger, C2CH-type</fullName>
    </submittedName>
</protein>
<dbReference type="Proteomes" id="UP000325440">
    <property type="component" value="Unassembled WGS sequence"/>
</dbReference>
<evidence type="ECO:0000313" key="9">
    <source>
        <dbReference type="Proteomes" id="UP000325440"/>
    </source>
</evidence>
<evidence type="ECO:0000256" key="1">
    <source>
        <dbReference type="ARBA" id="ARBA00022723"/>
    </source>
</evidence>
<dbReference type="Gene3D" id="6.20.210.20">
    <property type="entry name" value="THAP domain"/>
    <property type="match status" value="1"/>
</dbReference>
<dbReference type="PROSITE" id="PS50950">
    <property type="entry name" value="ZF_THAP"/>
    <property type="match status" value="1"/>
</dbReference>
<dbReference type="GO" id="GO:0003677">
    <property type="term" value="F:DNA binding"/>
    <property type="evidence" value="ECO:0007669"/>
    <property type="project" value="UniProtKB-UniRule"/>
</dbReference>
<keyword evidence="1" id="KW-0479">Metal-binding</keyword>
<keyword evidence="2 5" id="KW-0863">Zinc-finger</keyword>
<dbReference type="InterPro" id="IPR038441">
    <property type="entry name" value="THAP_Znf_sf"/>
</dbReference>
<dbReference type="InterPro" id="IPR006612">
    <property type="entry name" value="THAP_Znf"/>
</dbReference>
<keyword evidence="3" id="KW-0862">Zinc</keyword>
<feature type="coiled-coil region" evidence="6">
    <location>
        <begin position="187"/>
        <end position="214"/>
    </location>
</feature>
<dbReference type="SUPFAM" id="SSF57716">
    <property type="entry name" value="Glucocorticoid receptor-like (DNA-binding domain)"/>
    <property type="match status" value="1"/>
</dbReference>
<organism evidence="8 9">
    <name type="scientific">Cinara cedri</name>
    <dbReference type="NCBI Taxonomy" id="506608"/>
    <lineage>
        <taxon>Eukaryota</taxon>
        <taxon>Metazoa</taxon>
        <taxon>Ecdysozoa</taxon>
        <taxon>Arthropoda</taxon>
        <taxon>Hexapoda</taxon>
        <taxon>Insecta</taxon>
        <taxon>Pterygota</taxon>
        <taxon>Neoptera</taxon>
        <taxon>Paraneoptera</taxon>
        <taxon>Hemiptera</taxon>
        <taxon>Sternorrhyncha</taxon>
        <taxon>Aphidomorpha</taxon>
        <taxon>Aphidoidea</taxon>
        <taxon>Aphididae</taxon>
        <taxon>Lachninae</taxon>
        <taxon>Cinara</taxon>
    </lineage>
</organism>
<keyword evidence="6" id="KW-0175">Coiled coil</keyword>
<evidence type="ECO:0000256" key="3">
    <source>
        <dbReference type="ARBA" id="ARBA00022833"/>
    </source>
</evidence>
<evidence type="ECO:0000256" key="6">
    <source>
        <dbReference type="SAM" id="Coils"/>
    </source>
</evidence>
<keyword evidence="4 5" id="KW-0238">DNA-binding</keyword>
<sequence length="218" mass="24663">MPRKCVVCNKLYTSGSDDSFHSFPKDEVRKKLWLNACKMRLHLPSHKICKDHFLPEHYLPSGYLKSNAIPFIETASKDTESSNSTSPATNLGVKPIVSTDTTGIEPADHTYYRTSSPCKNAIETLCIESIASTTTNIEPLDLCDNPSPIIQKRRRKINANTIGELSPSHFSSPENIKKHLDLVKSKFKEKQVENANLKKLIKRLKKKLTAYESVIRFF</sequence>
<evidence type="ECO:0000259" key="7">
    <source>
        <dbReference type="PROSITE" id="PS50950"/>
    </source>
</evidence>
<feature type="domain" description="THAP-type" evidence="7">
    <location>
        <begin position="1"/>
        <end position="73"/>
    </location>
</feature>
<accession>A0A5E4MGF0</accession>
<dbReference type="GO" id="GO:0008270">
    <property type="term" value="F:zinc ion binding"/>
    <property type="evidence" value="ECO:0007669"/>
    <property type="project" value="UniProtKB-KW"/>
</dbReference>
<evidence type="ECO:0000256" key="4">
    <source>
        <dbReference type="ARBA" id="ARBA00023125"/>
    </source>
</evidence>
<dbReference type="SMART" id="SM00692">
    <property type="entry name" value="DM3"/>
    <property type="match status" value="1"/>
</dbReference>
<dbReference type="EMBL" id="CABPRJ010000493">
    <property type="protein sequence ID" value="VVC29452.1"/>
    <property type="molecule type" value="Genomic_DNA"/>
</dbReference>
<reference evidence="8 9" key="1">
    <citation type="submission" date="2019-08" db="EMBL/GenBank/DDBJ databases">
        <authorList>
            <person name="Alioto T."/>
            <person name="Alioto T."/>
            <person name="Gomez Garrido J."/>
        </authorList>
    </citation>
    <scope>NUCLEOTIDE SEQUENCE [LARGE SCALE GENOMIC DNA]</scope>
</reference>
<dbReference type="OrthoDB" id="6623209at2759"/>
<name>A0A5E4MGF0_9HEMI</name>
<evidence type="ECO:0000256" key="5">
    <source>
        <dbReference type="PROSITE-ProRule" id="PRU00309"/>
    </source>
</evidence>